<proteinExistence type="predicted"/>
<feature type="signal peptide" evidence="2">
    <location>
        <begin position="1"/>
        <end position="24"/>
    </location>
</feature>
<keyword evidence="4" id="KW-1185">Reference proteome</keyword>
<organism evidence="3 4">
    <name type="scientific">Ephemerocybe angulata</name>
    <dbReference type="NCBI Taxonomy" id="980116"/>
    <lineage>
        <taxon>Eukaryota</taxon>
        <taxon>Fungi</taxon>
        <taxon>Dikarya</taxon>
        <taxon>Basidiomycota</taxon>
        <taxon>Agaricomycotina</taxon>
        <taxon>Agaricomycetes</taxon>
        <taxon>Agaricomycetidae</taxon>
        <taxon>Agaricales</taxon>
        <taxon>Agaricineae</taxon>
        <taxon>Psathyrellaceae</taxon>
        <taxon>Ephemerocybe</taxon>
    </lineage>
</organism>
<evidence type="ECO:0000256" key="2">
    <source>
        <dbReference type="SAM" id="SignalP"/>
    </source>
</evidence>
<sequence length="291" mass="31205">MPNPTLTLIYLFPVTFSLSGPTLAVIVLSQIDTCYFNDLAGKAKWSLDFVLVKAGDKEPLAEVPHSEYYLRSVNLEIPLEAGDYIVYVRLDRNSKVTDADNHNRSISEPLHCIEGRPPYIPRNGLQTLIEKDFAEFERKKAEDEKVKTGTSEEVSDDGTVTTTTTTTVTTETKQIVVKSTTKSKAKLGALAETTPEVTTVSTSESNAATGTAAPTAATADGQASSATAGSAVPAVKVEDGKVTVPYDDINNVVVGLRVYTNKDVPETVVGRLRDDKKDATTTTATATVTAK</sequence>
<feature type="compositionally biased region" description="Low complexity" evidence="1">
    <location>
        <begin position="191"/>
        <end position="219"/>
    </location>
</feature>
<comment type="caution">
    <text evidence="3">The sequence shown here is derived from an EMBL/GenBank/DDBJ whole genome shotgun (WGS) entry which is preliminary data.</text>
</comment>
<keyword evidence="2" id="KW-0732">Signal</keyword>
<dbReference type="OrthoDB" id="3258545at2759"/>
<gene>
    <name evidence="3" type="ORF">D9611_007847</name>
</gene>
<dbReference type="Proteomes" id="UP000541558">
    <property type="component" value="Unassembled WGS sequence"/>
</dbReference>
<reference evidence="3 4" key="1">
    <citation type="journal article" date="2020" name="ISME J.">
        <title>Uncovering the hidden diversity of litter-decomposition mechanisms in mushroom-forming fungi.</title>
        <authorList>
            <person name="Floudas D."/>
            <person name="Bentzer J."/>
            <person name="Ahren D."/>
            <person name="Johansson T."/>
            <person name="Persson P."/>
            <person name="Tunlid A."/>
        </authorList>
    </citation>
    <scope>NUCLEOTIDE SEQUENCE [LARGE SCALE GENOMIC DNA]</scope>
    <source>
        <strain evidence="3 4">CBS 175.51</strain>
    </source>
</reference>
<feature type="region of interest" description="Disordered" evidence="1">
    <location>
        <begin position="191"/>
        <end position="231"/>
    </location>
</feature>
<feature type="region of interest" description="Disordered" evidence="1">
    <location>
        <begin position="140"/>
        <end position="162"/>
    </location>
</feature>
<dbReference type="AlphaFoldDB" id="A0A8H5FKA0"/>
<dbReference type="EMBL" id="JAACJK010000004">
    <property type="protein sequence ID" value="KAF5340285.1"/>
    <property type="molecule type" value="Genomic_DNA"/>
</dbReference>
<name>A0A8H5FKA0_9AGAR</name>
<feature type="chain" id="PRO_5034781364" evidence="2">
    <location>
        <begin position="25"/>
        <end position="291"/>
    </location>
</feature>
<evidence type="ECO:0000313" key="4">
    <source>
        <dbReference type="Proteomes" id="UP000541558"/>
    </source>
</evidence>
<accession>A0A8H5FKA0</accession>
<evidence type="ECO:0000313" key="3">
    <source>
        <dbReference type="EMBL" id="KAF5340285.1"/>
    </source>
</evidence>
<evidence type="ECO:0000256" key="1">
    <source>
        <dbReference type="SAM" id="MobiDB-lite"/>
    </source>
</evidence>
<protein>
    <submittedName>
        <fullName evidence="3">Uncharacterized protein</fullName>
    </submittedName>
</protein>